<protein>
    <submittedName>
        <fullName evidence="2">Serine carboxypeptidase s28 domain-containing protein</fullName>
    </submittedName>
</protein>
<accession>A0AAD4QRN5</accession>
<keyword evidence="2" id="KW-0121">Carboxypeptidase</keyword>
<dbReference type="AlphaFoldDB" id="A0AAD4QRN5"/>
<organism evidence="2 3">
    <name type="scientific">Ditylenchus destructor</name>
    <dbReference type="NCBI Taxonomy" id="166010"/>
    <lineage>
        <taxon>Eukaryota</taxon>
        <taxon>Metazoa</taxon>
        <taxon>Ecdysozoa</taxon>
        <taxon>Nematoda</taxon>
        <taxon>Chromadorea</taxon>
        <taxon>Rhabditida</taxon>
        <taxon>Tylenchina</taxon>
        <taxon>Tylenchomorpha</taxon>
        <taxon>Sphaerularioidea</taxon>
        <taxon>Anguinidae</taxon>
        <taxon>Anguininae</taxon>
        <taxon>Ditylenchus</taxon>
    </lineage>
</organism>
<dbReference type="Gene3D" id="3.40.50.1820">
    <property type="entry name" value="alpha/beta hydrolase"/>
    <property type="match status" value="1"/>
</dbReference>
<evidence type="ECO:0000256" key="1">
    <source>
        <dbReference type="SAM" id="SignalP"/>
    </source>
</evidence>
<dbReference type="InterPro" id="IPR008758">
    <property type="entry name" value="Peptidase_S28"/>
</dbReference>
<sequence>MAGFKYSDGWNQRPLSIVLLVLALCFAESESDDINYAIDYHPNMPVDHFGFSTAKIFPLSGGPILFYPGNDAPITDFAKSVALLWDISKEMNAAVIFAEHRYYSDKRDNIPFGNALIQV</sequence>
<keyword evidence="2" id="KW-0645">Protease</keyword>
<dbReference type="Pfam" id="PF05577">
    <property type="entry name" value="Peptidase_S28"/>
    <property type="match status" value="1"/>
</dbReference>
<dbReference type="GO" id="GO:0006508">
    <property type="term" value="P:proteolysis"/>
    <property type="evidence" value="ECO:0007669"/>
    <property type="project" value="InterPro"/>
</dbReference>
<gene>
    <name evidence="2" type="ORF">DdX_20824</name>
</gene>
<dbReference type="EMBL" id="JAKKPZ010000668">
    <property type="protein sequence ID" value="KAI1693152.1"/>
    <property type="molecule type" value="Genomic_DNA"/>
</dbReference>
<keyword evidence="1" id="KW-0732">Signal</keyword>
<comment type="caution">
    <text evidence="2">The sequence shown here is derived from an EMBL/GenBank/DDBJ whole genome shotgun (WGS) entry which is preliminary data.</text>
</comment>
<dbReference type="InterPro" id="IPR029058">
    <property type="entry name" value="AB_hydrolase_fold"/>
</dbReference>
<name>A0AAD4QRN5_9BILA</name>
<feature type="signal peptide" evidence="1">
    <location>
        <begin position="1"/>
        <end position="31"/>
    </location>
</feature>
<dbReference type="Proteomes" id="UP001201812">
    <property type="component" value="Unassembled WGS sequence"/>
</dbReference>
<evidence type="ECO:0000313" key="3">
    <source>
        <dbReference type="Proteomes" id="UP001201812"/>
    </source>
</evidence>
<keyword evidence="3" id="KW-1185">Reference proteome</keyword>
<proteinExistence type="predicted"/>
<feature type="chain" id="PRO_5042105085" evidence="1">
    <location>
        <begin position="32"/>
        <end position="119"/>
    </location>
</feature>
<evidence type="ECO:0000313" key="2">
    <source>
        <dbReference type="EMBL" id="KAI1693152.1"/>
    </source>
</evidence>
<reference evidence="2" key="1">
    <citation type="submission" date="2022-01" db="EMBL/GenBank/DDBJ databases">
        <title>Genome Sequence Resource for Two Populations of Ditylenchus destructor, the Migratory Endoparasitic Phytonematode.</title>
        <authorList>
            <person name="Zhang H."/>
            <person name="Lin R."/>
            <person name="Xie B."/>
        </authorList>
    </citation>
    <scope>NUCLEOTIDE SEQUENCE</scope>
    <source>
        <strain evidence="2">BazhouSP</strain>
    </source>
</reference>
<dbReference type="GO" id="GO:0004180">
    <property type="term" value="F:carboxypeptidase activity"/>
    <property type="evidence" value="ECO:0007669"/>
    <property type="project" value="UniProtKB-KW"/>
</dbReference>
<keyword evidence="2" id="KW-0378">Hydrolase</keyword>
<dbReference type="GO" id="GO:0070008">
    <property type="term" value="F:serine-type exopeptidase activity"/>
    <property type="evidence" value="ECO:0007669"/>
    <property type="project" value="InterPro"/>
</dbReference>